<dbReference type="InterPro" id="IPR000355">
    <property type="entry name" value="Chemokine_rcpt"/>
</dbReference>
<feature type="transmembrane region" description="Helical" evidence="10">
    <location>
        <begin position="149"/>
        <end position="172"/>
    </location>
</feature>
<dbReference type="Gene3D" id="1.20.1070.10">
    <property type="entry name" value="Rhodopsin 7-helix transmembrane proteins"/>
    <property type="match status" value="1"/>
</dbReference>
<dbReference type="GO" id="GO:0006955">
    <property type="term" value="P:immune response"/>
    <property type="evidence" value="ECO:0007669"/>
    <property type="project" value="InterPro"/>
</dbReference>
<protein>
    <submittedName>
        <fullName evidence="12">C-C chemokine receptor type 8</fullName>
    </submittedName>
</protein>
<evidence type="ECO:0000256" key="10">
    <source>
        <dbReference type="SAM" id="Phobius"/>
    </source>
</evidence>
<dbReference type="PRINTS" id="PR01530">
    <property type="entry name" value="CHEMOKINER8"/>
</dbReference>
<evidence type="ECO:0000256" key="6">
    <source>
        <dbReference type="ARBA" id="ARBA00023136"/>
    </source>
</evidence>
<evidence type="ECO:0000256" key="1">
    <source>
        <dbReference type="ARBA" id="ARBA00004651"/>
    </source>
</evidence>
<dbReference type="PANTHER" id="PTHR10489:SF627">
    <property type="entry name" value="C-C CHEMOKINE RECEPTOR TYPE 8"/>
    <property type="match status" value="1"/>
</dbReference>
<gene>
    <name evidence="12" type="ORF">H920_00262</name>
</gene>
<dbReference type="OrthoDB" id="8951197at2759"/>
<dbReference type="EMBL" id="KN120547">
    <property type="protein sequence ID" value="KFO38310.1"/>
    <property type="molecule type" value="Genomic_DNA"/>
</dbReference>
<reference evidence="12 13" key="1">
    <citation type="submission" date="2013-11" db="EMBL/GenBank/DDBJ databases">
        <title>The Damaraland mole rat (Fukomys damarensis) genome and evolution of African mole rats.</title>
        <authorList>
            <person name="Gladyshev V.N."/>
            <person name="Fang X."/>
        </authorList>
    </citation>
    <scope>NUCLEOTIDE SEQUENCE [LARGE SCALE GENOMIC DNA]</scope>
    <source>
        <tissue evidence="12">Liver</tissue>
    </source>
</reference>
<keyword evidence="13" id="KW-1185">Reference proteome</keyword>
<dbReference type="InterPro" id="IPR000276">
    <property type="entry name" value="GPCR_Rhodpsn"/>
</dbReference>
<keyword evidence="8 9" id="KW-0807">Transducer</keyword>
<evidence type="ECO:0000256" key="3">
    <source>
        <dbReference type="ARBA" id="ARBA00022692"/>
    </source>
</evidence>
<evidence type="ECO:0000256" key="5">
    <source>
        <dbReference type="ARBA" id="ARBA00023040"/>
    </source>
</evidence>
<evidence type="ECO:0000256" key="7">
    <source>
        <dbReference type="ARBA" id="ARBA00023170"/>
    </source>
</evidence>
<dbReference type="eggNOG" id="KOG3656">
    <property type="taxonomic scope" value="Eukaryota"/>
</dbReference>
<comment type="similarity">
    <text evidence="9">Belongs to the G-protein coupled receptor 1 family.</text>
</comment>
<dbReference type="InterPro" id="IPR017452">
    <property type="entry name" value="GPCR_Rhodpsn_7TM"/>
</dbReference>
<dbReference type="GO" id="GO:0019722">
    <property type="term" value="P:calcium-mediated signaling"/>
    <property type="evidence" value="ECO:0007669"/>
    <property type="project" value="TreeGrafter"/>
</dbReference>
<feature type="transmembrane region" description="Helical" evidence="10">
    <location>
        <begin position="234"/>
        <end position="254"/>
    </location>
</feature>
<evidence type="ECO:0000256" key="8">
    <source>
        <dbReference type="ARBA" id="ARBA00023224"/>
    </source>
</evidence>
<keyword evidence="7 9" id="KW-0675">Receptor</keyword>
<evidence type="ECO:0000259" key="11">
    <source>
        <dbReference type="PROSITE" id="PS50262"/>
    </source>
</evidence>
<dbReference type="PROSITE" id="PS50262">
    <property type="entry name" value="G_PROTEIN_RECEP_F1_2"/>
    <property type="match status" value="1"/>
</dbReference>
<name>A0A091E6V1_FUKDA</name>
<accession>A0A091E6V1</accession>
<dbReference type="InterPro" id="IPR050119">
    <property type="entry name" value="CCR1-9-like"/>
</dbReference>
<dbReference type="Proteomes" id="UP000028990">
    <property type="component" value="Unassembled WGS sequence"/>
</dbReference>
<feature type="transmembrane region" description="Helical" evidence="10">
    <location>
        <begin position="36"/>
        <end position="61"/>
    </location>
</feature>
<dbReference type="OMA" id="QLDQWVF"/>
<proteinExistence type="inferred from homology"/>
<dbReference type="PANTHER" id="PTHR10489">
    <property type="entry name" value="CELL ADHESION MOLECULE"/>
    <property type="match status" value="1"/>
</dbReference>
<evidence type="ECO:0000256" key="4">
    <source>
        <dbReference type="ARBA" id="ARBA00022989"/>
    </source>
</evidence>
<feature type="transmembrane region" description="Helical" evidence="10">
    <location>
        <begin position="196"/>
        <end position="222"/>
    </location>
</feature>
<dbReference type="Pfam" id="PF00001">
    <property type="entry name" value="7tm_1"/>
    <property type="match status" value="1"/>
</dbReference>
<dbReference type="SUPFAM" id="SSF81321">
    <property type="entry name" value="Family A G protein-coupled receptor-like"/>
    <property type="match status" value="1"/>
</dbReference>
<evidence type="ECO:0000313" key="12">
    <source>
        <dbReference type="EMBL" id="KFO38310.1"/>
    </source>
</evidence>
<dbReference type="GO" id="GO:0019957">
    <property type="term" value="F:C-C chemokine binding"/>
    <property type="evidence" value="ECO:0007669"/>
    <property type="project" value="TreeGrafter"/>
</dbReference>
<dbReference type="PRINTS" id="PR00237">
    <property type="entry name" value="GPCRRHODOPSN"/>
</dbReference>
<feature type="domain" description="G-protein coupled receptors family 1 profile" evidence="11">
    <location>
        <begin position="52"/>
        <end position="300"/>
    </location>
</feature>
<keyword evidence="3 9" id="KW-0812">Transmembrane</keyword>
<dbReference type="GO" id="GO:0009897">
    <property type="term" value="C:external side of plasma membrane"/>
    <property type="evidence" value="ECO:0007669"/>
    <property type="project" value="TreeGrafter"/>
</dbReference>
<keyword evidence="2" id="KW-1003">Cell membrane</keyword>
<dbReference type="PROSITE" id="PS00237">
    <property type="entry name" value="G_PROTEIN_RECEP_F1_1"/>
    <property type="match status" value="1"/>
</dbReference>
<feature type="transmembrane region" description="Helical" evidence="10">
    <location>
        <begin position="112"/>
        <end position="129"/>
    </location>
</feature>
<dbReference type="AlphaFoldDB" id="A0A091E6V1"/>
<evidence type="ECO:0000256" key="2">
    <source>
        <dbReference type="ARBA" id="ARBA00022475"/>
    </source>
</evidence>
<keyword evidence="4 10" id="KW-1133">Transmembrane helix</keyword>
<dbReference type="STRING" id="885580.ENSFDAP00000010661"/>
<comment type="subcellular location">
    <subcellularLocation>
        <location evidence="1">Cell membrane</location>
        <topology evidence="1">Multi-pass membrane protein</topology>
    </subcellularLocation>
</comment>
<keyword evidence="6 10" id="KW-0472">Membrane</keyword>
<evidence type="ECO:0000256" key="9">
    <source>
        <dbReference type="RuleBase" id="RU000688"/>
    </source>
</evidence>
<dbReference type="GO" id="GO:0016493">
    <property type="term" value="F:C-C chemokine receptor activity"/>
    <property type="evidence" value="ECO:0007669"/>
    <property type="project" value="InterPro"/>
</dbReference>
<feature type="transmembrane region" description="Helical" evidence="10">
    <location>
        <begin position="73"/>
        <end position="92"/>
    </location>
</feature>
<dbReference type="InterPro" id="IPR004068">
    <property type="entry name" value="Chemokine_CCR8"/>
</dbReference>
<dbReference type="GO" id="GO:0060326">
    <property type="term" value="P:cell chemotaxis"/>
    <property type="evidence" value="ECO:0007669"/>
    <property type="project" value="TreeGrafter"/>
</dbReference>
<dbReference type="PRINTS" id="PR00657">
    <property type="entry name" value="CCCHEMOKINER"/>
</dbReference>
<dbReference type="FunFam" id="1.20.1070.10:FF:000026">
    <property type="entry name" value="C-C chemokine receptor type 5"/>
    <property type="match status" value="1"/>
</dbReference>
<evidence type="ECO:0000313" key="13">
    <source>
        <dbReference type="Proteomes" id="UP000028990"/>
    </source>
</evidence>
<keyword evidence="5 9" id="KW-0297">G-protein coupled receptor</keyword>
<organism evidence="12 13">
    <name type="scientific">Fukomys damarensis</name>
    <name type="common">Damaraland mole rat</name>
    <name type="synonym">Cryptomys damarensis</name>
    <dbReference type="NCBI Taxonomy" id="885580"/>
    <lineage>
        <taxon>Eukaryota</taxon>
        <taxon>Metazoa</taxon>
        <taxon>Chordata</taxon>
        <taxon>Craniata</taxon>
        <taxon>Vertebrata</taxon>
        <taxon>Euteleostomi</taxon>
        <taxon>Mammalia</taxon>
        <taxon>Eutheria</taxon>
        <taxon>Euarchontoglires</taxon>
        <taxon>Glires</taxon>
        <taxon>Rodentia</taxon>
        <taxon>Hystricomorpha</taxon>
        <taxon>Bathyergidae</taxon>
        <taxon>Fukomys</taxon>
    </lineage>
</organism>
<sequence>MDYTLKPNATLMTDYYYPDLFPSPCNGGLGVRDSKLLLVVIYCFLFIFGLLGNSLVILILVVCKKLRSITDIYLLNLALSDLLFVFSLPFQAYYQMDQWVFGTVMCRVVSGLYYIGFFSSMFFIALMSLDRYLAIVHAVYAMKVRMARVGIGLSLAAWLASLVATSPMLVFYQVSSEDGILKCYSFYNQQALEWKIFIHFEINIVGLLIPFTIFLFCYISVLRQLRSCQNHRKTRAIVLVLTVVVASLVFWIPFNLVLFLRSLHSLHILDGCSVSQWLTYATHVTETISFTHCCMNPVIYAFVGEKFKKHLSEVFLKCYSHFFLYRRRQIPKEGWEKSSSSHRRSSHSCSVDYIL</sequence>
<dbReference type="GO" id="GO:0007204">
    <property type="term" value="P:positive regulation of cytosolic calcium ion concentration"/>
    <property type="evidence" value="ECO:0007669"/>
    <property type="project" value="InterPro"/>
</dbReference>